<name>D6SN23_9BACT</name>
<dbReference type="Proteomes" id="UP000005496">
    <property type="component" value="Unassembled WGS sequence"/>
</dbReference>
<proteinExistence type="predicted"/>
<dbReference type="AlphaFoldDB" id="D6SN23"/>
<reference evidence="1" key="1">
    <citation type="submission" date="2010-05" db="EMBL/GenBank/DDBJ databases">
        <title>The draft genome of Desulfonatronospira thiodismutans ASO3-1.</title>
        <authorList>
            <consortium name="US DOE Joint Genome Institute (JGI-PGF)"/>
            <person name="Lucas S."/>
            <person name="Copeland A."/>
            <person name="Lapidus A."/>
            <person name="Cheng J.-F."/>
            <person name="Bruce D."/>
            <person name="Goodwin L."/>
            <person name="Pitluck S."/>
            <person name="Chertkov O."/>
            <person name="Brettin T."/>
            <person name="Detter J.C."/>
            <person name="Han C."/>
            <person name="Land M.L."/>
            <person name="Hauser L."/>
            <person name="Kyrpides N."/>
            <person name="Mikhailova N."/>
            <person name="Muyzer G."/>
            <person name="Woyke T."/>
        </authorList>
    </citation>
    <scope>NUCLEOTIDE SEQUENCE [LARGE SCALE GENOMIC DNA]</scope>
    <source>
        <strain evidence="1">ASO3-1</strain>
    </source>
</reference>
<evidence type="ECO:0000313" key="1">
    <source>
        <dbReference type="EMBL" id="EFI36084.1"/>
    </source>
</evidence>
<sequence length="79" mass="8995">MFVALAYNLEEQVCTLLVYGQVAKLIQNEQFRTYIFLELCFELVCSLCGREGVYDIYGGGKQYRILFQACTVTQGCGYV</sequence>
<evidence type="ECO:0000313" key="2">
    <source>
        <dbReference type="Proteomes" id="UP000005496"/>
    </source>
</evidence>
<comment type="caution">
    <text evidence="1">The sequence shown here is derived from an EMBL/GenBank/DDBJ whole genome shotgun (WGS) entry which is preliminary data.</text>
</comment>
<protein>
    <submittedName>
        <fullName evidence="1">Uncharacterized protein</fullName>
    </submittedName>
</protein>
<keyword evidence="2" id="KW-1185">Reference proteome</keyword>
<organism evidence="1 2">
    <name type="scientific">Desulfonatronospira thiodismutans ASO3-1</name>
    <dbReference type="NCBI Taxonomy" id="555779"/>
    <lineage>
        <taxon>Bacteria</taxon>
        <taxon>Pseudomonadati</taxon>
        <taxon>Thermodesulfobacteriota</taxon>
        <taxon>Desulfovibrionia</taxon>
        <taxon>Desulfovibrionales</taxon>
        <taxon>Desulfonatronovibrionaceae</taxon>
        <taxon>Desulfonatronospira</taxon>
    </lineage>
</organism>
<accession>D6SN23</accession>
<dbReference type="EMBL" id="ACJN02000001">
    <property type="protein sequence ID" value="EFI36084.1"/>
    <property type="molecule type" value="Genomic_DNA"/>
</dbReference>
<gene>
    <name evidence="1" type="ORF">Dthio_PD3531</name>
</gene>